<feature type="domain" description="Glycosyltransferase 2-like" evidence="1">
    <location>
        <begin position="4"/>
        <end position="127"/>
    </location>
</feature>
<name>A0ABU3T1F6_9ALTE</name>
<dbReference type="Gene3D" id="3.90.550.10">
    <property type="entry name" value="Spore Coat Polysaccharide Biosynthesis Protein SpsA, Chain A"/>
    <property type="match status" value="1"/>
</dbReference>
<accession>A0ABU3T1F6</accession>
<keyword evidence="2" id="KW-0808">Transferase</keyword>
<comment type="caution">
    <text evidence="2">The sequence shown here is derived from an EMBL/GenBank/DDBJ whole genome shotgun (WGS) entry which is preliminary data.</text>
</comment>
<dbReference type="PANTHER" id="PTHR22916:SF3">
    <property type="entry name" value="UDP-GLCNAC:BETAGAL BETA-1,3-N-ACETYLGLUCOSAMINYLTRANSFERASE-LIKE PROTEIN 1"/>
    <property type="match status" value="1"/>
</dbReference>
<dbReference type="PANTHER" id="PTHR22916">
    <property type="entry name" value="GLYCOSYLTRANSFERASE"/>
    <property type="match status" value="1"/>
</dbReference>
<evidence type="ECO:0000313" key="3">
    <source>
        <dbReference type="Proteomes" id="UP001247805"/>
    </source>
</evidence>
<keyword evidence="2" id="KW-0328">Glycosyltransferase</keyword>
<dbReference type="SUPFAM" id="SSF53448">
    <property type="entry name" value="Nucleotide-diphospho-sugar transferases"/>
    <property type="match status" value="1"/>
</dbReference>
<sequence length="142" mass="15545">MKVSIITVCFNSASTIEETIISVQSQKYQNIEYIIVDGNSSDSTNDIVSRYPHVVSHHVSEKDNGLYDAMNKGIRIATGDVIGILNSDDILASRNTIENLVRGIGNDDGIYGDVGFYAQSSFSKKKGTIRLLDLIKGNSLEE</sequence>
<dbReference type="Proteomes" id="UP001247805">
    <property type="component" value="Unassembled WGS sequence"/>
</dbReference>
<dbReference type="InterPro" id="IPR029044">
    <property type="entry name" value="Nucleotide-diphossugar_trans"/>
</dbReference>
<dbReference type="EC" id="2.4.-.-" evidence="2"/>
<dbReference type="GO" id="GO:0016757">
    <property type="term" value="F:glycosyltransferase activity"/>
    <property type="evidence" value="ECO:0007669"/>
    <property type="project" value="UniProtKB-KW"/>
</dbReference>
<dbReference type="RefSeq" id="WP_316027613.1">
    <property type="nucleotide sequence ID" value="NZ_JAWDIO010000002.1"/>
</dbReference>
<proteinExistence type="predicted"/>
<dbReference type="InterPro" id="IPR001173">
    <property type="entry name" value="Glyco_trans_2-like"/>
</dbReference>
<dbReference type="EMBL" id="JAWDIO010000002">
    <property type="protein sequence ID" value="MDU0356106.1"/>
    <property type="molecule type" value="Genomic_DNA"/>
</dbReference>
<dbReference type="Pfam" id="PF00535">
    <property type="entry name" value="Glycos_transf_2"/>
    <property type="match status" value="1"/>
</dbReference>
<reference evidence="2 3" key="1">
    <citation type="submission" date="2023-10" db="EMBL/GenBank/DDBJ databases">
        <title>Glaciecola aquimarina strain GGW-M5 nov., isolated from a coastal seawater.</title>
        <authorList>
            <person name="Bayburt H."/>
            <person name="Kim J.M."/>
            <person name="Choi B.J."/>
            <person name="Jeon C.O."/>
        </authorList>
    </citation>
    <scope>NUCLEOTIDE SEQUENCE [LARGE SCALE GENOMIC DNA]</scope>
    <source>
        <strain evidence="2 3">KCTC 32108</strain>
    </source>
</reference>
<evidence type="ECO:0000313" key="2">
    <source>
        <dbReference type="EMBL" id="MDU0356106.1"/>
    </source>
</evidence>
<evidence type="ECO:0000259" key="1">
    <source>
        <dbReference type="Pfam" id="PF00535"/>
    </source>
</evidence>
<protein>
    <submittedName>
        <fullName evidence="2">Glycosyltransferase</fullName>
        <ecNumber evidence="2">2.4.-.-</ecNumber>
    </submittedName>
</protein>
<keyword evidence="3" id="KW-1185">Reference proteome</keyword>
<organism evidence="2 3">
    <name type="scientific">Paraglaciecola aquimarina</name>
    <dbReference type="NCBI Taxonomy" id="1235557"/>
    <lineage>
        <taxon>Bacteria</taxon>
        <taxon>Pseudomonadati</taxon>
        <taxon>Pseudomonadota</taxon>
        <taxon>Gammaproteobacteria</taxon>
        <taxon>Alteromonadales</taxon>
        <taxon>Alteromonadaceae</taxon>
        <taxon>Paraglaciecola</taxon>
    </lineage>
</organism>
<gene>
    <name evidence="2" type="ORF">RS130_21405</name>
</gene>